<feature type="non-terminal residue" evidence="6">
    <location>
        <position position="1"/>
    </location>
</feature>
<feature type="transmembrane region" description="Helical" evidence="5">
    <location>
        <begin position="55"/>
        <end position="75"/>
    </location>
</feature>
<dbReference type="Pfam" id="PF03619">
    <property type="entry name" value="Solute_trans_a"/>
    <property type="match status" value="1"/>
</dbReference>
<dbReference type="GO" id="GO:0016020">
    <property type="term" value="C:membrane"/>
    <property type="evidence" value="ECO:0007669"/>
    <property type="project" value="UniProtKB-SubCell"/>
</dbReference>
<keyword evidence="2 5" id="KW-0812">Transmembrane</keyword>
<sequence>MDPTIELADDPRFPRPLVEMLMRNFSVPAACFSLPPTSRQLLQRRFLPLPAELGMVQLSITGLATILTLVAVAIYVEEALYLTQKIRCPIKMKTLCWSSSAPTVVAVFSCFGLWIPRSMMMVEMATTLYFAICFYVMMMVMVEGFGGKEAVLSILKDVPMVISTGPCCCCCPCLPRITMSRKKFRLLMLGSFQYPFLKTVAVFLGLVLYTEGNYNPADISAESVALWINTTIGASTLFGLWALGILFRQARLHLREQNIQAKFTCFQVLLVLTALQPAIFSILANNGNIACSPPFSSKARSQQMNMQLLIPQTFILAVVTRMYYRKQDDKPAYQPCDVVPASSNTK</sequence>
<evidence type="ECO:0000256" key="2">
    <source>
        <dbReference type="ARBA" id="ARBA00022692"/>
    </source>
</evidence>
<feature type="transmembrane region" description="Helical" evidence="5">
    <location>
        <begin position="259"/>
        <end position="284"/>
    </location>
</feature>
<dbReference type="PANTHER" id="PTHR23423">
    <property type="entry name" value="ORGANIC SOLUTE TRANSPORTER-RELATED"/>
    <property type="match status" value="1"/>
</dbReference>
<evidence type="ECO:0000256" key="4">
    <source>
        <dbReference type="ARBA" id="ARBA00023136"/>
    </source>
</evidence>
<dbReference type="AlphaFoldDB" id="A0A851P9H8"/>
<evidence type="ECO:0000256" key="5">
    <source>
        <dbReference type="SAM" id="Phobius"/>
    </source>
</evidence>
<feature type="transmembrane region" description="Helical" evidence="5">
    <location>
        <begin position="224"/>
        <end position="247"/>
    </location>
</feature>
<comment type="caution">
    <text evidence="6">The sequence shown here is derived from an EMBL/GenBank/DDBJ whole genome shotgun (WGS) entry which is preliminary data.</text>
</comment>
<gene>
    <name evidence="6" type="primary">Slc51a_0</name>
    <name evidence="6" type="ORF">PENPIL_R11782</name>
</gene>
<dbReference type="Proteomes" id="UP000613066">
    <property type="component" value="Unassembled WGS sequence"/>
</dbReference>
<evidence type="ECO:0000256" key="3">
    <source>
        <dbReference type="ARBA" id="ARBA00022989"/>
    </source>
</evidence>
<keyword evidence="4 5" id="KW-0472">Membrane</keyword>
<feature type="transmembrane region" description="Helical" evidence="5">
    <location>
        <begin position="127"/>
        <end position="146"/>
    </location>
</feature>
<keyword evidence="7" id="KW-1185">Reference proteome</keyword>
<feature type="non-terminal residue" evidence="6">
    <location>
        <position position="346"/>
    </location>
</feature>
<evidence type="ECO:0000313" key="7">
    <source>
        <dbReference type="Proteomes" id="UP000613066"/>
    </source>
</evidence>
<reference evidence="6" key="1">
    <citation type="submission" date="2019-09" db="EMBL/GenBank/DDBJ databases">
        <title>Bird 10,000 Genomes (B10K) Project - Family phase.</title>
        <authorList>
            <person name="Zhang G."/>
        </authorList>
    </citation>
    <scope>NUCLEOTIDE SEQUENCE</scope>
    <source>
        <strain evidence="6">B10K-DU-001-08</strain>
        <tissue evidence="6">Muscle</tissue>
    </source>
</reference>
<dbReference type="InterPro" id="IPR005178">
    <property type="entry name" value="Ostalpha/TMEM184C"/>
</dbReference>
<feature type="transmembrane region" description="Helical" evidence="5">
    <location>
        <begin position="304"/>
        <end position="324"/>
    </location>
</feature>
<evidence type="ECO:0000256" key="1">
    <source>
        <dbReference type="ARBA" id="ARBA00004141"/>
    </source>
</evidence>
<feature type="transmembrane region" description="Helical" evidence="5">
    <location>
        <begin position="95"/>
        <end position="115"/>
    </location>
</feature>
<evidence type="ECO:0000313" key="6">
    <source>
        <dbReference type="EMBL" id="NXC47742.1"/>
    </source>
</evidence>
<protein>
    <submittedName>
        <fullName evidence="6">OSTA protein</fullName>
    </submittedName>
</protein>
<organism evidence="6 7">
    <name type="scientific">Penelope pileata</name>
    <dbReference type="NCBI Taxonomy" id="1118817"/>
    <lineage>
        <taxon>Eukaryota</taxon>
        <taxon>Metazoa</taxon>
        <taxon>Chordata</taxon>
        <taxon>Craniata</taxon>
        <taxon>Vertebrata</taxon>
        <taxon>Euteleostomi</taxon>
        <taxon>Archelosauria</taxon>
        <taxon>Archosauria</taxon>
        <taxon>Dinosauria</taxon>
        <taxon>Saurischia</taxon>
        <taxon>Theropoda</taxon>
        <taxon>Coelurosauria</taxon>
        <taxon>Aves</taxon>
        <taxon>Neognathae</taxon>
        <taxon>Galloanserae</taxon>
        <taxon>Galliformes</taxon>
        <taxon>Cracidae</taxon>
        <taxon>Penelope</taxon>
    </lineage>
</organism>
<name>A0A851P9H8_9GALL</name>
<comment type="subcellular location">
    <subcellularLocation>
        <location evidence="1">Membrane</location>
        <topology evidence="1">Multi-pass membrane protein</topology>
    </subcellularLocation>
</comment>
<proteinExistence type="predicted"/>
<dbReference type="EMBL" id="WBMW01004572">
    <property type="protein sequence ID" value="NXC47742.1"/>
    <property type="molecule type" value="Genomic_DNA"/>
</dbReference>
<dbReference type="SMART" id="SM01417">
    <property type="entry name" value="Solute_trans_a"/>
    <property type="match status" value="1"/>
</dbReference>
<feature type="transmembrane region" description="Helical" evidence="5">
    <location>
        <begin position="186"/>
        <end position="209"/>
    </location>
</feature>
<keyword evidence="3 5" id="KW-1133">Transmembrane helix</keyword>
<accession>A0A851P9H8</accession>
<dbReference type="OrthoDB" id="5832279at2759"/>